<dbReference type="Gene3D" id="3.40.50.150">
    <property type="entry name" value="Vaccinia Virus protein VP39"/>
    <property type="match status" value="1"/>
</dbReference>
<organism evidence="2 3">
    <name type="scientific">Bipolaris oryzae ATCC 44560</name>
    <dbReference type="NCBI Taxonomy" id="930090"/>
    <lineage>
        <taxon>Eukaryota</taxon>
        <taxon>Fungi</taxon>
        <taxon>Dikarya</taxon>
        <taxon>Ascomycota</taxon>
        <taxon>Pezizomycotina</taxon>
        <taxon>Dothideomycetes</taxon>
        <taxon>Pleosporomycetidae</taxon>
        <taxon>Pleosporales</taxon>
        <taxon>Pleosporineae</taxon>
        <taxon>Pleosporaceae</taxon>
        <taxon>Bipolaris</taxon>
    </lineage>
</organism>
<dbReference type="EMBL" id="KI963954">
    <property type="protein sequence ID" value="EUC47342.1"/>
    <property type="molecule type" value="Genomic_DNA"/>
</dbReference>
<protein>
    <recommendedName>
        <fullName evidence="4">Methyltransferase domain-containing protein</fullName>
    </recommendedName>
</protein>
<dbReference type="CDD" id="cd02440">
    <property type="entry name" value="AdoMet_MTases"/>
    <property type="match status" value="1"/>
</dbReference>
<dbReference type="GO" id="GO:0016740">
    <property type="term" value="F:transferase activity"/>
    <property type="evidence" value="ECO:0007669"/>
    <property type="project" value="UniProtKB-KW"/>
</dbReference>
<dbReference type="PANTHER" id="PTHR43861">
    <property type="entry name" value="TRANS-ACONITATE 2-METHYLTRANSFERASE-RELATED"/>
    <property type="match status" value="1"/>
</dbReference>
<reference evidence="2 3" key="1">
    <citation type="journal article" date="2013" name="PLoS Genet.">
        <title>Comparative genome structure, secondary metabolite, and effector coding capacity across Cochliobolus pathogens.</title>
        <authorList>
            <person name="Condon B.J."/>
            <person name="Leng Y."/>
            <person name="Wu D."/>
            <person name="Bushley K.E."/>
            <person name="Ohm R.A."/>
            <person name="Otillar R."/>
            <person name="Martin J."/>
            <person name="Schackwitz W."/>
            <person name="Grimwood J."/>
            <person name="MohdZainudin N."/>
            <person name="Xue C."/>
            <person name="Wang R."/>
            <person name="Manning V.A."/>
            <person name="Dhillon B."/>
            <person name="Tu Z.J."/>
            <person name="Steffenson B.J."/>
            <person name="Salamov A."/>
            <person name="Sun H."/>
            <person name="Lowry S."/>
            <person name="LaButti K."/>
            <person name="Han J."/>
            <person name="Copeland A."/>
            <person name="Lindquist E."/>
            <person name="Barry K."/>
            <person name="Schmutz J."/>
            <person name="Baker S.E."/>
            <person name="Ciuffetti L.M."/>
            <person name="Grigoriev I.V."/>
            <person name="Zhong S."/>
            <person name="Turgeon B.G."/>
        </authorList>
    </citation>
    <scope>NUCLEOTIDE SEQUENCE [LARGE SCALE GENOMIC DNA]</scope>
    <source>
        <strain evidence="2 3">ATCC 44560</strain>
    </source>
</reference>
<keyword evidence="3" id="KW-1185">Reference proteome</keyword>
<evidence type="ECO:0000256" key="1">
    <source>
        <dbReference type="ARBA" id="ARBA00022679"/>
    </source>
</evidence>
<dbReference type="PANTHER" id="PTHR43861:SF3">
    <property type="entry name" value="PUTATIVE (AFU_ORTHOLOGUE AFUA_2G14390)-RELATED"/>
    <property type="match status" value="1"/>
</dbReference>
<dbReference type="RefSeq" id="XP_007686212.1">
    <property type="nucleotide sequence ID" value="XM_007688022.1"/>
</dbReference>
<evidence type="ECO:0000313" key="2">
    <source>
        <dbReference type="EMBL" id="EUC47342.1"/>
    </source>
</evidence>
<dbReference type="InterPro" id="IPR029063">
    <property type="entry name" value="SAM-dependent_MTases_sf"/>
</dbReference>
<dbReference type="eggNOG" id="ENOG502S7K8">
    <property type="taxonomic scope" value="Eukaryota"/>
</dbReference>
<dbReference type="Pfam" id="PF13489">
    <property type="entry name" value="Methyltransf_23"/>
    <property type="match status" value="1"/>
</dbReference>
<keyword evidence="1" id="KW-0808">Transferase</keyword>
<dbReference type="KEGG" id="bor:COCMIDRAFT_90486"/>
<dbReference type="AlphaFoldDB" id="W6Z6I5"/>
<evidence type="ECO:0000313" key="3">
    <source>
        <dbReference type="Proteomes" id="UP000054032"/>
    </source>
</evidence>
<dbReference type="STRING" id="930090.W6Z6I5"/>
<dbReference type="SUPFAM" id="SSF53335">
    <property type="entry name" value="S-adenosyl-L-methionine-dependent methyltransferases"/>
    <property type="match status" value="1"/>
</dbReference>
<sequence>MSNQAINNARFSAEALEWDSNKKHVESTTNALEAIKRYVPAFKEGRNKDLDVLEIGCGTGLLSFMLAPHVRSLIGVDTADGMISAFNLKLANLPTEHPNLCSVNHFLTNPDAHELQSAAALLATHRGEEVKPPYEYRFDLVVSHLTLHHIPSMPEILATMHKCLRHGGVVALTDYEDFGPEAVPFHPVSKRAGVERHGIKKQEIEDMLLGTGFNEVRVEEAFVLSKEVEAEHGKPAREMDFPFLICFGVKS</sequence>
<accession>W6Z6I5</accession>
<gene>
    <name evidence="2" type="ORF">COCMIDRAFT_90486</name>
</gene>
<name>W6Z6I5_COCMI</name>
<evidence type="ECO:0008006" key="4">
    <source>
        <dbReference type="Google" id="ProtNLM"/>
    </source>
</evidence>
<dbReference type="OrthoDB" id="66144at2759"/>
<dbReference type="Proteomes" id="UP000054032">
    <property type="component" value="Unassembled WGS sequence"/>
</dbReference>
<proteinExistence type="predicted"/>
<dbReference type="HOGENOM" id="CLU_037990_1_2_1"/>
<dbReference type="GeneID" id="19127694"/>